<evidence type="ECO:0000313" key="3">
    <source>
        <dbReference type="Proteomes" id="UP000278627"/>
    </source>
</evidence>
<dbReference type="EMBL" id="UZAD01013138">
    <property type="protein sequence ID" value="VDN89834.1"/>
    <property type="molecule type" value="Genomic_DNA"/>
</dbReference>
<evidence type="ECO:0000313" key="4">
    <source>
        <dbReference type="WBParaSite" id="BPAG_0000868601-mRNA-1"/>
    </source>
</evidence>
<name>A0A0N4TK37_BRUPA</name>
<organism evidence="4">
    <name type="scientific">Brugia pahangi</name>
    <name type="common">Filarial nematode worm</name>
    <dbReference type="NCBI Taxonomy" id="6280"/>
    <lineage>
        <taxon>Eukaryota</taxon>
        <taxon>Metazoa</taxon>
        <taxon>Ecdysozoa</taxon>
        <taxon>Nematoda</taxon>
        <taxon>Chromadorea</taxon>
        <taxon>Rhabditida</taxon>
        <taxon>Spirurina</taxon>
        <taxon>Spiruromorpha</taxon>
        <taxon>Filarioidea</taxon>
        <taxon>Onchocercidae</taxon>
        <taxon>Brugia</taxon>
    </lineage>
</organism>
<dbReference type="PANTHER" id="PTHR24637:SF421">
    <property type="entry name" value="CUTICLE COLLAGEN DPY-2"/>
    <property type="match status" value="1"/>
</dbReference>
<dbReference type="STRING" id="6280.A0A0N4TK37"/>
<protein>
    <submittedName>
        <fullName evidence="4">Collagen triple helix repeat protein</fullName>
    </submittedName>
</protein>
<gene>
    <name evidence="2" type="ORF">BPAG_LOCUS8648</name>
</gene>
<evidence type="ECO:0000256" key="1">
    <source>
        <dbReference type="ARBA" id="ARBA00022737"/>
    </source>
</evidence>
<dbReference type="WBParaSite" id="BPAG_0000868601-mRNA-1">
    <property type="protein sequence ID" value="BPAG_0000868601-mRNA-1"/>
    <property type="gene ID" value="BPAG_0000868601"/>
</dbReference>
<keyword evidence="3" id="KW-1185">Reference proteome</keyword>
<reference evidence="4" key="1">
    <citation type="submission" date="2017-02" db="UniProtKB">
        <authorList>
            <consortium name="WormBaseParasite"/>
        </authorList>
    </citation>
    <scope>IDENTIFICATION</scope>
</reference>
<keyword evidence="1" id="KW-0677">Repeat</keyword>
<sequence>MSIDLVWTNSKPELLFIDRGHNDGNLFRHRKQSFDSHPACCKCASMAKYPLGPPPEDGTPGILGLDGLPEFLTKYQDGKCIECRHGLPGMAGPTRTPSEPGPKGLDGAILGRPGLPGPIGPAGLIGPPGEPGITVNGKLGPTGMPGSAGLPGLPGLKGADGEIGNPGIPGPDGIYCACPQRNLFSTMILFISIRNNDT</sequence>
<evidence type="ECO:0000313" key="2">
    <source>
        <dbReference type="EMBL" id="VDN89834.1"/>
    </source>
</evidence>
<dbReference type="PANTHER" id="PTHR24637">
    <property type="entry name" value="COLLAGEN"/>
    <property type="match status" value="1"/>
</dbReference>
<reference evidence="2 3" key="2">
    <citation type="submission" date="2018-11" db="EMBL/GenBank/DDBJ databases">
        <authorList>
            <consortium name="Pathogen Informatics"/>
        </authorList>
    </citation>
    <scope>NUCLEOTIDE SEQUENCE [LARGE SCALE GENOMIC DNA]</scope>
</reference>
<accession>A0A0N4TK37</accession>
<dbReference type="AlphaFoldDB" id="A0A0N4TK37"/>
<dbReference type="Pfam" id="PF01391">
    <property type="entry name" value="Collagen"/>
    <property type="match status" value="1"/>
</dbReference>
<dbReference type="InterPro" id="IPR008160">
    <property type="entry name" value="Collagen"/>
</dbReference>
<proteinExistence type="predicted"/>
<dbReference type="Proteomes" id="UP000278627">
    <property type="component" value="Unassembled WGS sequence"/>
</dbReference>